<evidence type="ECO:0000313" key="4">
    <source>
        <dbReference type="EMBL" id="KYH14111.1"/>
    </source>
</evidence>
<gene>
    <name evidence="4" type="ORF">A0131_04785</name>
    <name evidence="5" type="ORF">A0131_11385</name>
    <name evidence="3" type="ORF">K8V85_00815</name>
    <name evidence="2" type="ORF">SKL01_21130</name>
</gene>
<evidence type="ECO:0000313" key="3">
    <source>
        <dbReference type="EMBL" id="HJF66829.1"/>
    </source>
</evidence>
<evidence type="ECO:0000313" key="6">
    <source>
        <dbReference type="Proteomes" id="UP000075418"/>
    </source>
</evidence>
<keyword evidence="1" id="KW-0472">Membrane</keyword>
<reference evidence="3" key="3">
    <citation type="journal article" date="2021" name="PeerJ">
        <title>Extensive microbial diversity within the chicken gut microbiome revealed by metagenomics and culture.</title>
        <authorList>
            <person name="Gilroy R."/>
            <person name="Ravi A."/>
            <person name="Getino M."/>
            <person name="Pursley I."/>
            <person name="Horton D.L."/>
            <person name="Alikhan N.F."/>
            <person name="Baker D."/>
            <person name="Gharbi K."/>
            <person name="Hall N."/>
            <person name="Watson M."/>
            <person name="Adriaenssens E.M."/>
            <person name="Foster-Nyarko E."/>
            <person name="Jarju S."/>
            <person name="Secka A."/>
            <person name="Antonio M."/>
            <person name="Oren A."/>
            <person name="Chaudhuri R.R."/>
            <person name="La Ragione R."/>
            <person name="Hildebrand F."/>
            <person name="Pallen M.J."/>
        </authorList>
    </citation>
    <scope>NUCLEOTIDE SEQUENCE</scope>
    <source>
        <strain evidence="3">CHK149-3286</strain>
    </source>
</reference>
<accession>A0A151A3U1</accession>
<evidence type="ECO:0000256" key="1">
    <source>
        <dbReference type="SAM" id="Phobius"/>
    </source>
</evidence>
<feature type="transmembrane region" description="Helical" evidence="1">
    <location>
        <begin position="36"/>
        <end position="56"/>
    </location>
</feature>
<dbReference type="Proteomes" id="UP000321040">
    <property type="component" value="Unassembled WGS sequence"/>
</dbReference>
<dbReference type="RefSeq" id="WP_048792326.1">
    <property type="nucleotide sequence ID" value="NZ_BKAQ01000019.1"/>
</dbReference>
<reference evidence="3" key="4">
    <citation type="submission" date="2021-09" db="EMBL/GenBank/DDBJ databases">
        <authorList>
            <person name="Gilroy R."/>
        </authorList>
    </citation>
    <scope>NUCLEOTIDE SEQUENCE</scope>
    <source>
        <strain evidence="3">CHK149-3286</strain>
    </source>
</reference>
<evidence type="ECO:0000313" key="5">
    <source>
        <dbReference type="EMBL" id="KYH15666.1"/>
    </source>
</evidence>
<proteinExistence type="predicted"/>
<dbReference type="Proteomes" id="UP000075418">
    <property type="component" value="Unassembled WGS sequence"/>
</dbReference>
<reference evidence="4 6" key="1">
    <citation type="submission" date="2016-02" db="EMBL/GenBank/DDBJ databases">
        <title>Draft genome sequence of hydrocarbon degrading Staphylococcus saprophyticus Strain CNV2, isolated from crude-oil contaminated soil from Noonmati Oil Refinery, Guwahati, Assam, India.</title>
        <authorList>
            <person name="Mukherjee A."/>
            <person name="Chettri B."/>
            <person name="Langpoklakpam J."/>
            <person name="Singh A.K."/>
            <person name="Chattopadhyay D.J."/>
        </authorList>
    </citation>
    <scope>NUCLEOTIDE SEQUENCE [LARGE SCALE GENOMIC DNA]</scope>
    <source>
        <strain evidence="4 6">CNV2</strain>
    </source>
</reference>
<dbReference type="EMBL" id="LUGM01000001">
    <property type="protein sequence ID" value="KYH15666.1"/>
    <property type="molecule type" value="Genomic_DNA"/>
</dbReference>
<sequence>MAIKNNINRISNAVNFAGIAIDGFNWYAYHSRNKKLLYASMAISTIGATLDFYTALKSPKKFAKVFSTFTFASTLLTTAKRIKSLRND</sequence>
<dbReference type="EMBL" id="BKAQ01000019">
    <property type="protein sequence ID" value="GEP82935.1"/>
    <property type="molecule type" value="Genomic_DNA"/>
</dbReference>
<keyword evidence="1" id="KW-1133">Transmembrane helix</keyword>
<dbReference type="GeneID" id="69903774"/>
<dbReference type="EMBL" id="LUGM01000002">
    <property type="protein sequence ID" value="KYH14111.1"/>
    <property type="molecule type" value="Genomic_DNA"/>
</dbReference>
<name>A0A151A3U1_9STAP</name>
<reference evidence="2 7" key="2">
    <citation type="submission" date="2019-07" db="EMBL/GenBank/DDBJ databases">
        <title>Whole genome shotgun sequence of Staphylococcus kloosii NBRC 109624.</title>
        <authorList>
            <person name="Hosoyama A."/>
            <person name="Uohara A."/>
            <person name="Ohji S."/>
            <person name="Ichikawa N."/>
        </authorList>
    </citation>
    <scope>NUCLEOTIDE SEQUENCE [LARGE SCALE GENOMIC DNA]</scope>
    <source>
        <strain evidence="2 7">NBRC 109624</strain>
    </source>
</reference>
<dbReference type="OrthoDB" id="2412369at2"/>
<evidence type="ECO:0000313" key="7">
    <source>
        <dbReference type="Proteomes" id="UP000321040"/>
    </source>
</evidence>
<dbReference type="EMBL" id="DYVT01000009">
    <property type="protein sequence ID" value="HJF66829.1"/>
    <property type="molecule type" value="Genomic_DNA"/>
</dbReference>
<keyword evidence="7" id="KW-1185">Reference proteome</keyword>
<comment type="caution">
    <text evidence="4">The sequence shown here is derived from an EMBL/GenBank/DDBJ whole genome shotgun (WGS) entry which is preliminary data.</text>
</comment>
<evidence type="ECO:0000313" key="2">
    <source>
        <dbReference type="EMBL" id="GEP82935.1"/>
    </source>
</evidence>
<protein>
    <submittedName>
        <fullName evidence="4">Uncharacterized protein</fullName>
    </submittedName>
</protein>
<dbReference type="AlphaFoldDB" id="A0A151A3U1"/>
<keyword evidence="1" id="KW-0812">Transmembrane</keyword>
<organism evidence="4 6">
    <name type="scientific">Staphylococcus kloosii</name>
    <dbReference type="NCBI Taxonomy" id="29384"/>
    <lineage>
        <taxon>Bacteria</taxon>
        <taxon>Bacillati</taxon>
        <taxon>Bacillota</taxon>
        <taxon>Bacilli</taxon>
        <taxon>Bacillales</taxon>
        <taxon>Staphylococcaceae</taxon>
        <taxon>Staphylococcus</taxon>
    </lineage>
</organism>
<dbReference type="KEGG" id="skl:C7J89_00350"/>
<dbReference type="Proteomes" id="UP000706163">
    <property type="component" value="Unassembled WGS sequence"/>
</dbReference>